<accession>A0AAV1D2H0</accession>
<feature type="compositionally biased region" description="Low complexity" evidence="6">
    <location>
        <begin position="103"/>
        <end position="128"/>
    </location>
</feature>
<feature type="region of interest" description="Disordered" evidence="6">
    <location>
        <begin position="103"/>
        <end position="148"/>
    </location>
</feature>
<dbReference type="EMBL" id="OX459121">
    <property type="protein sequence ID" value="CAI9101947.1"/>
    <property type="molecule type" value="Genomic_DNA"/>
</dbReference>
<dbReference type="Proteomes" id="UP001161247">
    <property type="component" value="Chromosome 4"/>
</dbReference>
<evidence type="ECO:0000256" key="5">
    <source>
        <dbReference type="ARBA" id="ARBA00023242"/>
    </source>
</evidence>
<dbReference type="AlphaFoldDB" id="A0AAV1D2H0"/>
<evidence type="ECO:0000259" key="7">
    <source>
        <dbReference type="PROSITE" id="PS50888"/>
    </source>
</evidence>
<keyword evidence="5" id="KW-0539">Nucleus</keyword>
<dbReference type="InterPro" id="IPR045239">
    <property type="entry name" value="bHLH95_bHLH"/>
</dbReference>
<evidence type="ECO:0000313" key="9">
    <source>
        <dbReference type="Proteomes" id="UP001161247"/>
    </source>
</evidence>
<evidence type="ECO:0000256" key="4">
    <source>
        <dbReference type="ARBA" id="ARBA00023163"/>
    </source>
</evidence>
<evidence type="ECO:0000256" key="2">
    <source>
        <dbReference type="ARBA" id="ARBA00023015"/>
    </source>
</evidence>
<dbReference type="PANTHER" id="PTHR16223:SF171">
    <property type="entry name" value="BASIC HELIX-LOOP-HELIX (BHLH) DNA-BINDING SUPERFAMILY PROTEIN"/>
    <property type="match status" value="1"/>
</dbReference>
<evidence type="ECO:0000256" key="6">
    <source>
        <dbReference type="SAM" id="MobiDB-lite"/>
    </source>
</evidence>
<dbReference type="InterPro" id="IPR011598">
    <property type="entry name" value="bHLH_dom"/>
</dbReference>
<evidence type="ECO:0000256" key="1">
    <source>
        <dbReference type="ARBA" id="ARBA00004123"/>
    </source>
</evidence>
<proteinExistence type="predicted"/>
<dbReference type="CDD" id="cd11393">
    <property type="entry name" value="bHLH_AtbHLH_like"/>
    <property type="match status" value="1"/>
</dbReference>
<keyword evidence="9" id="KW-1185">Reference proteome</keyword>
<comment type="subcellular location">
    <subcellularLocation>
        <location evidence="1">Nucleus</location>
    </subcellularLocation>
</comment>
<organism evidence="8 9">
    <name type="scientific">Oldenlandia corymbosa var. corymbosa</name>
    <dbReference type="NCBI Taxonomy" id="529605"/>
    <lineage>
        <taxon>Eukaryota</taxon>
        <taxon>Viridiplantae</taxon>
        <taxon>Streptophyta</taxon>
        <taxon>Embryophyta</taxon>
        <taxon>Tracheophyta</taxon>
        <taxon>Spermatophyta</taxon>
        <taxon>Magnoliopsida</taxon>
        <taxon>eudicotyledons</taxon>
        <taxon>Gunneridae</taxon>
        <taxon>Pentapetalae</taxon>
        <taxon>asterids</taxon>
        <taxon>lamiids</taxon>
        <taxon>Gentianales</taxon>
        <taxon>Rubiaceae</taxon>
        <taxon>Rubioideae</taxon>
        <taxon>Spermacoceae</taxon>
        <taxon>Hedyotis-Oldenlandia complex</taxon>
        <taxon>Oldenlandia</taxon>
    </lineage>
</organism>
<dbReference type="GO" id="GO:0000981">
    <property type="term" value="F:DNA-binding transcription factor activity, RNA polymerase II-specific"/>
    <property type="evidence" value="ECO:0007669"/>
    <property type="project" value="TreeGrafter"/>
</dbReference>
<keyword evidence="4" id="KW-0804">Transcription</keyword>
<dbReference type="GO" id="GO:0005634">
    <property type="term" value="C:nucleus"/>
    <property type="evidence" value="ECO:0007669"/>
    <property type="project" value="UniProtKB-SubCell"/>
</dbReference>
<dbReference type="InterPro" id="IPR045843">
    <property type="entry name" value="IND-like"/>
</dbReference>
<dbReference type="PROSITE" id="PS50888">
    <property type="entry name" value="BHLH"/>
    <property type="match status" value="1"/>
</dbReference>
<evidence type="ECO:0000313" key="8">
    <source>
        <dbReference type="EMBL" id="CAI9101947.1"/>
    </source>
</evidence>
<dbReference type="GO" id="GO:0046983">
    <property type="term" value="F:protein dimerization activity"/>
    <property type="evidence" value="ECO:0007669"/>
    <property type="project" value="InterPro"/>
</dbReference>
<dbReference type="SUPFAM" id="SSF47459">
    <property type="entry name" value="HLH, helix-loop-helix DNA-binding domain"/>
    <property type="match status" value="1"/>
</dbReference>
<dbReference type="PANTHER" id="PTHR16223">
    <property type="entry name" value="TRANSCRIPTION FACTOR BHLH83-RELATED"/>
    <property type="match status" value="1"/>
</dbReference>
<evidence type="ECO:0000256" key="3">
    <source>
        <dbReference type="ARBA" id="ARBA00023125"/>
    </source>
</evidence>
<feature type="region of interest" description="Disordered" evidence="6">
    <location>
        <begin position="168"/>
        <end position="194"/>
    </location>
</feature>
<feature type="domain" description="BHLH" evidence="7">
    <location>
        <begin position="194"/>
        <end position="243"/>
    </location>
</feature>
<name>A0AAV1D2H0_OLDCO</name>
<gene>
    <name evidence="8" type="ORF">OLC1_LOCUS11404</name>
</gene>
<dbReference type="GO" id="GO:0000978">
    <property type="term" value="F:RNA polymerase II cis-regulatory region sequence-specific DNA binding"/>
    <property type="evidence" value="ECO:0007669"/>
    <property type="project" value="TreeGrafter"/>
</dbReference>
<dbReference type="InterPro" id="IPR036638">
    <property type="entry name" value="HLH_DNA-bd_sf"/>
</dbReference>
<reference evidence="8" key="1">
    <citation type="submission" date="2023-03" db="EMBL/GenBank/DDBJ databases">
        <authorList>
            <person name="Julca I."/>
        </authorList>
    </citation>
    <scope>NUCLEOTIDE SEQUENCE</scope>
</reference>
<sequence length="321" mass="33210">MAGGGGGGGGGGPGLAGVIHDPHSIASYSRLLLSDDVSEEHLDAETCFNFTAPSLSSDDQNSSVSSKMLCFGVDPFNGQGCDSFFDEITTKIAIAHKPPAGITCSDSSSSAASTTSQTQTPSSLTIPTANVSTLTKSNKKKNGSGSAGLVNNSCPVVGPAGGNSGVQNGAPAAAAGKKRNCKRAKSSTDDSINQNQTIKPQHAKAKKEKLGERVIALQQLVSPFGKTDTASVLHEAMGYIKFLQDQVQVLCSPYLQCSSNSDHLNEKGEDGGKGGTDIGKDLRNRGLCLVPMELTLHVTEANGADFWSRATLNKFSSSTNQ</sequence>
<feature type="compositionally biased region" description="Basic residues" evidence="6">
    <location>
        <begin position="176"/>
        <end position="185"/>
    </location>
</feature>
<protein>
    <submittedName>
        <fullName evidence="8">OLC1v1000118C1</fullName>
    </submittedName>
</protein>
<keyword evidence="3" id="KW-0238">DNA-binding</keyword>
<keyword evidence="2" id="KW-0805">Transcription regulation</keyword>